<name>A0A087CVZ4_BIFRU</name>
<keyword evidence="2" id="KW-1185">Reference proteome</keyword>
<protein>
    <recommendedName>
        <fullName evidence="3">DUF2974 domain-containing protein</fullName>
    </recommendedName>
</protein>
<evidence type="ECO:0000313" key="1">
    <source>
        <dbReference type="EMBL" id="KFI87444.1"/>
    </source>
</evidence>
<accession>A0A087CVZ4</accession>
<dbReference type="eggNOG" id="COG1073">
    <property type="taxonomic scope" value="Bacteria"/>
</dbReference>
<dbReference type="InterPro" id="IPR024499">
    <property type="entry name" value="Mbeg1-like"/>
</dbReference>
<dbReference type="Gene3D" id="3.40.50.1820">
    <property type="entry name" value="alpha/beta hydrolase"/>
    <property type="match status" value="1"/>
</dbReference>
<gene>
    <name evidence="1" type="ORF">BRUM_0581</name>
</gene>
<dbReference type="EMBL" id="JGZL01000012">
    <property type="protein sequence ID" value="KFI87444.1"/>
    <property type="molecule type" value="Genomic_DNA"/>
</dbReference>
<proteinExistence type="predicted"/>
<dbReference type="InterPro" id="IPR029058">
    <property type="entry name" value="AB_hydrolase_fold"/>
</dbReference>
<evidence type="ECO:0000313" key="2">
    <source>
        <dbReference type="Proteomes" id="UP000029078"/>
    </source>
</evidence>
<dbReference type="STRING" id="78346.BRUM_0581"/>
<reference evidence="1 2" key="1">
    <citation type="submission" date="2014-03" db="EMBL/GenBank/DDBJ databases">
        <title>Genomics of Bifidobacteria.</title>
        <authorList>
            <person name="Ventura M."/>
            <person name="Milani C."/>
            <person name="Lugli G.A."/>
        </authorList>
    </citation>
    <scope>NUCLEOTIDE SEQUENCE [LARGE SCALE GENOMIC DNA]</scope>
    <source>
        <strain evidence="1 2">LMG 21811</strain>
    </source>
</reference>
<dbReference type="AlphaFoldDB" id="A0A087CVZ4"/>
<dbReference type="Pfam" id="PF11187">
    <property type="entry name" value="Mbeg1-like"/>
    <property type="match status" value="1"/>
</dbReference>
<dbReference type="Proteomes" id="UP000029078">
    <property type="component" value="Unassembled WGS sequence"/>
</dbReference>
<sequence>MGNVVDYVRREFHGFAELPFGDVDSLVLAELSYMRLSGLVPAFGEARSVATVPIRELLRAESYDDMFVSNSFDMNEYRLALLRAVCESPRFRALRVGEYAERLSEREQQQFAAMTFDVGCGSVDSLYVAFRGTDGTLVGWKEDFNMAVRCPVPSQESAYRYVNSILDRSEGFLSSGDSPAVMLGGHSKGGNMAVYAAMRIAHDDIEVAGERARRLGLLPSLGGPVRGRNRRISRIFSHDGPGLPKSTVRGQAYRAIESRIRKTVPESSVVGMLLQSNAPVRIVKADAIGIMQHMGNSWQVAENGDFEQVDELTAGAQLIKRTLDGWLDTVSQEQRERAIDQIYGIFAAAGYGNIADLVEHWTDSLPKIVEAARNTDRETRGLIRAVIKAIPVSAAKAVREG</sequence>
<dbReference type="RefSeq" id="WP_026647006.1">
    <property type="nucleotide sequence ID" value="NZ_JGZL01000012.1"/>
</dbReference>
<organism evidence="1 2">
    <name type="scientific">Bifidobacterium ruminantium</name>
    <dbReference type="NCBI Taxonomy" id="78346"/>
    <lineage>
        <taxon>Bacteria</taxon>
        <taxon>Bacillati</taxon>
        <taxon>Actinomycetota</taxon>
        <taxon>Actinomycetes</taxon>
        <taxon>Bifidobacteriales</taxon>
        <taxon>Bifidobacteriaceae</taxon>
        <taxon>Bifidobacterium</taxon>
    </lineage>
</organism>
<evidence type="ECO:0008006" key="3">
    <source>
        <dbReference type="Google" id="ProtNLM"/>
    </source>
</evidence>
<dbReference type="SUPFAM" id="SSF53474">
    <property type="entry name" value="alpha/beta-Hydrolases"/>
    <property type="match status" value="1"/>
</dbReference>
<comment type="caution">
    <text evidence="1">The sequence shown here is derived from an EMBL/GenBank/DDBJ whole genome shotgun (WGS) entry which is preliminary data.</text>
</comment>